<dbReference type="CDD" id="cd06530">
    <property type="entry name" value="S26_SPase_I"/>
    <property type="match status" value="1"/>
</dbReference>
<dbReference type="PANTHER" id="PTHR43390:SF1">
    <property type="entry name" value="CHLOROPLAST PROCESSING PEPTIDASE"/>
    <property type="match status" value="1"/>
</dbReference>
<dbReference type="InterPro" id="IPR019758">
    <property type="entry name" value="Pept_S26A_signal_pept_1_CS"/>
</dbReference>
<evidence type="ECO:0000256" key="3">
    <source>
        <dbReference type="ARBA" id="ARBA00009370"/>
    </source>
</evidence>
<evidence type="ECO:0000256" key="8">
    <source>
        <dbReference type="RuleBase" id="RU362042"/>
    </source>
</evidence>
<dbReference type="PRINTS" id="PR00727">
    <property type="entry name" value="LEADERPTASE"/>
</dbReference>
<reference evidence="10 11" key="1">
    <citation type="submission" date="2016-10" db="EMBL/GenBank/DDBJ databases">
        <authorList>
            <person name="de Groot N.N."/>
        </authorList>
    </citation>
    <scope>NUCLEOTIDE SEQUENCE [LARGE SCALE GENOMIC DNA]</scope>
    <source>
        <strain evidence="10 11">DSM 12272</strain>
    </source>
</reference>
<comment type="catalytic activity">
    <reaction evidence="1 7">
        <text>Cleavage of hydrophobic, N-terminal signal or leader sequences from secreted and periplasmic proteins.</text>
        <dbReference type="EC" id="3.4.21.89"/>
    </reaction>
</comment>
<evidence type="ECO:0000256" key="1">
    <source>
        <dbReference type="ARBA" id="ARBA00000677"/>
    </source>
</evidence>
<dbReference type="PROSITE" id="PS00501">
    <property type="entry name" value="SPASE_I_1"/>
    <property type="match status" value="1"/>
</dbReference>
<dbReference type="GO" id="GO:0004252">
    <property type="term" value="F:serine-type endopeptidase activity"/>
    <property type="evidence" value="ECO:0007669"/>
    <property type="project" value="InterPro"/>
</dbReference>
<evidence type="ECO:0000256" key="5">
    <source>
        <dbReference type="ARBA" id="ARBA00022670"/>
    </source>
</evidence>
<dbReference type="PROSITE" id="PS00760">
    <property type="entry name" value="SPASE_I_2"/>
    <property type="match status" value="1"/>
</dbReference>
<evidence type="ECO:0000313" key="11">
    <source>
        <dbReference type="Proteomes" id="UP000198597"/>
    </source>
</evidence>
<comment type="subcellular location">
    <subcellularLocation>
        <location evidence="2">Cell membrane</location>
        <topology evidence="2">Single-pass type II membrane protein</topology>
    </subcellularLocation>
    <subcellularLocation>
        <location evidence="8">Membrane</location>
        <topology evidence="8">Single-pass type II membrane protein</topology>
    </subcellularLocation>
</comment>
<keyword evidence="11" id="KW-1185">Reference proteome</keyword>
<dbReference type="GO" id="GO:0006465">
    <property type="term" value="P:signal peptide processing"/>
    <property type="evidence" value="ECO:0007669"/>
    <property type="project" value="InterPro"/>
</dbReference>
<evidence type="ECO:0000259" key="9">
    <source>
        <dbReference type="Pfam" id="PF10502"/>
    </source>
</evidence>
<dbReference type="SUPFAM" id="SSF51306">
    <property type="entry name" value="LexA/Signal peptidase"/>
    <property type="match status" value="1"/>
</dbReference>
<dbReference type="OrthoDB" id="9802919at2"/>
<dbReference type="STRING" id="94869.SAMN04488529_102155"/>
<keyword evidence="7" id="KW-1133">Transmembrane helix</keyword>
<dbReference type="EMBL" id="FNJM01000002">
    <property type="protein sequence ID" value="SDP10961.1"/>
    <property type="molecule type" value="Genomic_DNA"/>
</dbReference>
<dbReference type="InterPro" id="IPR036286">
    <property type="entry name" value="LexA/Signal_pep-like_sf"/>
</dbReference>
<dbReference type="InterPro" id="IPR019756">
    <property type="entry name" value="Pept_S26A_signal_pept_1_Ser-AS"/>
</dbReference>
<dbReference type="Pfam" id="PF10502">
    <property type="entry name" value="Peptidase_S26"/>
    <property type="match status" value="1"/>
</dbReference>
<dbReference type="Gene3D" id="2.10.109.10">
    <property type="entry name" value="Umud Fragment, subunit A"/>
    <property type="match status" value="1"/>
</dbReference>
<comment type="similarity">
    <text evidence="3 8">Belongs to the peptidase S26 family.</text>
</comment>
<keyword evidence="6 7" id="KW-0378">Hydrolase</keyword>
<name>A0A1H0Q0K8_9CLOT</name>
<protein>
    <recommendedName>
        <fullName evidence="4 7">Signal peptidase I</fullName>
        <ecNumber evidence="4 7">3.4.21.89</ecNumber>
    </recommendedName>
</protein>
<dbReference type="AlphaFoldDB" id="A0A1H0Q0K8"/>
<evidence type="ECO:0000256" key="6">
    <source>
        <dbReference type="ARBA" id="ARBA00022801"/>
    </source>
</evidence>
<keyword evidence="5 7" id="KW-0645">Protease</keyword>
<evidence type="ECO:0000256" key="4">
    <source>
        <dbReference type="ARBA" id="ARBA00013208"/>
    </source>
</evidence>
<evidence type="ECO:0000313" key="10">
    <source>
        <dbReference type="EMBL" id="SDP10961.1"/>
    </source>
</evidence>
<keyword evidence="7" id="KW-0472">Membrane</keyword>
<dbReference type="GO" id="GO:0005886">
    <property type="term" value="C:plasma membrane"/>
    <property type="evidence" value="ECO:0007669"/>
    <property type="project" value="UniProtKB-SubCell"/>
</dbReference>
<dbReference type="PROSITE" id="PS00761">
    <property type="entry name" value="SPASE_I_3"/>
    <property type="match status" value="1"/>
</dbReference>
<dbReference type="Proteomes" id="UP000198597">
    <property type="component" value="Unassembled WGS sequence"/>
</dbReference>
<evidence type="ECO:0000256" key="7">
    <source>
        <dbReference type="RuleBase" id="RU003993"/>
    </source>
</evidence>
<organism evidence="10 11">
    <name type="scientific">Clostridium gasigenes</name>
    <dbReference type="NCBI Taxonomy" id="94869"/>
    <lineage>
        <taxon>Bacteria</taxon>
        <taxon>Bacillati</taxon>
        <taxon>Bacillota</taxon>
        <taxon>Clostridia</taxon>
        <taxon>Eubacteriales</taxon>
        <taxon>Clostridiaceae</taxon>
        <taxon>Clostridium</taxon>
    </lineage>
</organism>
<dbReference type="PANTHER" id="PTHR43390">
    <property type="entry name" value="SIGNAL PEPTIDASE I"/>
    <property type="match status" value="1"/>
</dbReference>
<dbReference type="InterPro" id="IPR019757">
    <property type="entry name" value="Pept_S26A_signal_pept_1_Lys-AS"/>
</dbReference>
<feature type="domain" description="Peptidase S26" evidence="9">
    <location>
        <begin position="51"/>
        <end position="201"/>
    </location>
</feature>
<keyword evidence="7" id="KW-0812">Transmembrane</keyword>
<dbReference type="InterPro" id="IPR000223">
    <property type="entry name" value="Pept_S26A_signal_pept_1"/>
</dbReference>
<dbReference type="NCBIfam" id="TIGR02227">
    <property type="entry name" value="sigpep_I_bact"/>
    <property type="match status" value="1"/>
</dbReference>
<sequence length="211" mass="24348">MIGEEKSKAKSEIYISNSVDVKIEEDNIDDNELEKRSERLAENKKSGFFYEWGLPIIVAVVLAILINKFVIFKVKIPSESMVPTLNVEDRLFVTRVYNEDKFKRGDILVFDSNELGEKLIKRLMGLPGDKIVIKNGEVSINGEKLIEDYIGNADRFNGEYEVPEGKYFFLGDNRLWSKDSRYWINPYIDAKDIEGKAQFKVYPFSDIGKIK</sequence>
<evidence type="ECO:0000256" key="2">
    <source>
        <dbReference type="ARBA" id="ARBA00004401"/>
    </source>
</evidence>
<accession>A0A1H0Q0K8</accession>
<dbReference type="EC" id="3.4.21.89" evidence="4 7"/>
<dbReference type="InterPro" id="IPR019533">
    <property type="entry name" value="Peptidase_S26"/>
</dbReference>
<dbReference type="GO" id="GO:0009003">
    <property type="term" value="F:signal peptidase activity"/>
    <property type="evidence" value="ECO:0007669"/>
    <property type="project" value="UniProtKB-EC"/>
</dbReference>
<proteinExistence type="inferred from homology"/>
<gene>
    <name evidence="10" type="ORF">SAMN04488529_102155</name>
</gene>
<feature type="transmembrane region" description="Helical" evidence="7">
    <location>
        <begin position="52"/>
        <end position="71"/>
    </location>
</feature>